<name>A0ACB9C7C1_9ASTR</name>
<dbReference type="Proteomes" id="UP001056120">
    <property type="component" value="Linkage Group LG21"/>
</dbReference>
<keyword evidence="2" id="KW-1185">Reference proteome</keyword>
<organism evidence="1 2">
    <name type="scientific">Smallanthus sonchifolius</name>
    <dbReference type="NCBI Taxonomy" id="185202"/>
    <lineage>
        <taxon>Eukaryota</taxon>
        <taxon>Viridiplantae</taxon>
        <taxon>Streptophyta</taxon>
        <taxon>Embryophyta</taxon>
        <taxon>Tracheophyta</taxon>
        <taxon>Spermatophyta</taxon>
        <taxon>Magnoliopsida</taxon>
        <taxon>eudicotyledons</taxon>
        <taxon>Gunneridae</taxon>
        <taxon>Pentapetalae</taxon>
        <taxon>asterids</taxon>
        <taxon>campanulids</taxon>
        <taxon>Asterales</taxon>
        <taxon>Asteraceae</taxon>
        <taxon>Asteroideae</taxon>
        <taxon>Heliantheae alliance</taxon>
        <taxon>Millerieae</taxon>
        <taxon>Smallanthus</taxon>
    </lineage>
</organism>
<comment type="caution">
    <text evidence="1">The sequence shown here is derived from an EMBL/GenBank/DDBJ whole genome shotgun (WGS) entry which is preliminary data.</text>
</comment>
<evidence type="ECO:0000313" key="1">
    <source>
        <dbReference type="EMBL" id="KAI3730217.1"/>
    </source>
</evidence>
<evidence type="ECO:0000313" key="2">
    <source>
        <dbReference type="Proteomes" id="UP001056120"/>
    </source>
</evidence>
<gene>
    <name evidence="1" type="ORF">L1987_61386</name>
</gene>
<proteinExistence type="predicted"/>
<reference evidence="1 2" key="2">
    <citation type="journal article" date="2022" name="Mol. Ecol. Resour.">
        <title>The genomes of chicory, endive, great burdock and yacon provide insights into Asteraceae paleo-polyploidization history and plant inulin production.</title>
        <authorList>
            <person name="Fan W."/>
            <person name="Wang S."/>
            <person name="Wang H."/>
            <person name="Wang A."/>
            <person name="Jiang F."/>
            <person name="Liu H."/>
            <person name="Zhao H."/>
            <person name="Xu D."/>
            <person name="Zhang Y."/>
        </authorList>
    </citation>
    <scope>NUCLEOTIDE SEQUENCE [LARGE SCALE GENOMIC DNA]</scope>
    <source>
        <strain evidence="2">cv. Yunnan</strain>
        <tissue evidence="1">Leaves</tissue>
    </source>
</reference>
<sequence length="367" mass="40789">MAISQILSLILFHLLLPSSSAAFQAPITSSLIKSPVKPRKDVYLMSLAIGTPPVKIMAMVDTGSDLIWTKCKPTGGKYDPTNSKSYSKLDKSCQDLGLAQDCKQRYQDGNSVNVHLGQETLTIGNDKIQNVTFACGQPNKQKDSHWDGIVGMGRGELSLVSQLKEHVFAYCLASRFPQKTSSSVLLAGSRASLAKANTQTMPLLQREGKSYYYISLEGISVGETKLAVTKSDFAITDGYGGMIIDSGTTFTYLEKRIVDMINDAFMSQTRLEKYMVDDKPYKGLEHCFKPPADLNLNLKLVFHFEGANWELPKENYIYQKDDVACLAFIAKDDDVSIFGNMQQQNMMVIYDLDKNSLSFKPENCNKL</sequence>
<protein>
    <submittedName>
        <fullName evidence="1">Uncharacterized protein</fullName>
    </submittedName>
</protein>
<accession>A0ACB9C7C1</accession>
<dbReference type="EMBL" id="CM042038">
    <property type="protein sequence ID" value="KAI3730217.1"/>
    <property type="molecule type" value="Genomic_DNA"/>
</dbReference>
<reference evidence="2" key="1">
    <citation type="journal article" date="2022" name="Mol. Ecol. Resour.">
        <title>The genomes of chicory, endive, great burdock and yacon provide insights into Asteraceae palaeo-polyploidization history and plant inulin production.</title>
        <authorList>
            <person name="Fan W."/>
            <person name="Wang S."/>
            <person name="Wang H."/>
            <person name="Wang A."/>
            <person name="Jiang F."/>
            <person name="Liu H."/>
            <person name="Zhao H."/>
            <person name="Xu D."/>
            <person name="Zhang Y."/>
        </authorList>
    </citation>
    <scope>NUCLEOTIDE SEQUENCE [LARGE SCALE GENOMIC DNA]</scope>
    <source>
        <strain evidence="2">cv. Yunnan</strain>
    </source>
</reference>